<dbReference type="AlphaFoldDB" id="X1LUR4"/>
<evidence type="ECO:0000313" key="1">
    <source>
        <dbReference type="EMBL" id="GAI23102.1"/>
    </source>
</evidence>
<reference evidence="1" key="1">
    <citation type="journal article" date="2014" name="Front. Microbiol.">
        <title>High frequency of phylogenetically diverse reductive dehalogenase-homologous genes in deep subseafloor sedimentary metagenomes.</title>
        <authorList>
            <person name="Kawai M."/>
            <person name="Futagami T."/>
            <person name="Toyoda A."/>
            <person name="Takaki Y."/>
            <person name="Nishi S."/>
            <person name="Hori S."/>
            <person name="Arai W."/>
            <person name="Tsubouchi T."/>
            <person name="Morono Y."/>
            <person name="Uchiyama I."/>
            <person name="Ito T."/>
            <person name="Fujiyama A."/>
            <person name="Inagaki F."/>
            <person name="Takami H."/>
        </authorList>
    </citation>
    <scope>NUCLEOTIDE SEQUENCE</scope>
    <source>
        <strain evidence="1">Expedition CK06-06</strain>
    </source>
</reference>
<feature type="non-terminal residue" evidence="1">
    <location>
        <position position="1"/>
    </location>
</feature>
<name>X1LUR4_9ZZZZ</name>
<sequence>PTPDGVGRVDVGLERDGKRIACEVSLTSTDKQELSNIEKCLTAGYDKILLCSPDKRTLDKVKSLTIQKLKESDKEKVLFFQPEELFSYLEEEAALVKSKEERVKGYKVKVRYQPVGETEKKVKREAVGQVILQALRRLGKKS</sequence>
<gene>
    <name evidence="1" type="ORF">S06H3_31629</name>
</gene>
<dbReference type="EMBL" id="BARV01018741">
    <property type="protein sequence ID" value="GAI23102.1"/>
    <property type="molecule type" value="Genomic_DNA"/>
</dbReference>
<proteinExistence type="predicted"/>
<organism evidence="1">
    <name type="scientific">marine sediment metagenome</name>
    <dbReference type="NCBI Taxonomy" id="412755"/>
    <lineage>
        <taxon>unclassified sequences</taxon>
        <taxon>metagenomes</taxon>
        <taxon>ecological metagenomes</taxon>
    </lineage>
</organism>
<accession>X1LUR4</accession>
<comment type="caution">
    <text evidence="1">The sequence shown here is derived from an EMBL/GenBank/DDBJ whole genome shotgun (WGS) entry which is preliminary data.</text>
</comment>
<protein>
    <submittedName>
        <fullName evidence="1">Uncharacterized protein</fullName>
    </submittedName>
</protein>